<dbReference type="InterPro" id="IPR038577">
    <property type="entry name" value="GT10-like_C_sf"/>
</dbReference>
<organism evidence="1">
    <name type="scientific">marine sediment metagenome</name>
    <dbReference type="NCBI Taxonomy" id="412755"/>
    <lineage>
        <taxon>unclassified sequences</taxon>
        <taxon>metagenomes</taxon>
        <taxon>ecological metagenomes</taxon>
    </lineage>
</organism>
<evidence type="ECO:0000313" key="1">
    <source>
        <dbReference type="EMBL" id="KKL91790.1"/>
    </source>
</evidence>
<accession>A0A0F9IDC6</accession>
<proteinExistence type="predicted"/>
<feature type="non-terminal residue" evidence="1">
    <location>
        <position position="1"/>
    </location>
</feature>
<dbReference type="AlphaFoldDB" id="A0A0F9IDC6"/>
<sequence length="315" mass="35722">YEFDPTYGDNPFLIPVAGTVYAVFYGSVPGPTIKTFNIGNDGDIDEATGIIDTLVLDTTGGYAQVVRLHPTLPVFAVAYSGPDTDGMIKTVQRFGRSDRNIAWLLEPHGLRPDPYHDALELEDYFGAVLTFDHRYLHREKWRFYPFGGSWIHPNDWGLKGKTHIVSILASQKNTTEGHRLRHSVRYRYLDRIKNFGFGIYGPKLEALAPFMYSVIIESAREEDYFSEKLIDCICVGTVPIYWGSPKITEHFEAEGMIVFQDIDEIDQILGGLSAEDYAARLPAIEKNIELAKQYRCAEDWIFRAYPDLFGENSNG</sequence>
<dbReference type="EMBL" id="LAZR01019643">
    <property type="protein sequence ID" value="KKL91790.1"/>
    <property type="molecule type" value="Genomic_DNA"/>
</dbReference>
<dbReference type="Gene3D" id="3.40.50.11660">
    <property type="entry name" value="Glycosyl transferase family 10, C-terminal domain"/>
    <property type="match status" value="1"/>
</dbReference>
<gene>
    <name evidence="1" type="ORF">LCGC14_1891200</name>
</gene>
<comment type="caution">
    <text evidence="1">The sequence shown here is derived from an EMBL/GenBank/DDBJ whole genome shotgun (WGS) entry which is preliminary data.</text>
</comment>
<protein>
    <recommendedName>
        <fullName evidence="2">Exostosin GT47 domain-containing protein</fullName>
    </recommendedName>
</protein>
<dbReference type="SUPFAM" id="SSF53756">
    <property type="entry name" value="UDP-Glycosyltransferase/glycogen phosphorylase"/>
    <property type="match status" value="1"/>
</dbReference>
<name>A0A0F9IDC6_9ZZZZ</name>
<evidence type="ECO:0008006" key="2">
    <source>
        <dbReference type="Google" id="ProtNLM"/>
    </source>
</evidence>
<reference evidence="1" key="1">
    <citation type="journal article" date="2015" name="Nature">
        <title>Complex archaea that bridge the gap between prokaryotes and eukaryotes.</title>
        <authorList>
            <person name="Spang A."/>
            <person name="Saw J.H."/>
            <person name="Jorgensen S.L."/>
            <person name="Zaremba-Niedzwiedzka K."/>
            <person name="Martijn J."/>
            <person name="Lind A.E."/>
            <person name="van Eijk R."/>
            <person name="Schleper C."/>
            <person name="Guy L."/>
            <person name="Ettema T.J."/>
        </authorList>
    </citation>
    <scope>NUCLEOTIDE SEQUENCE</scope>
</reference>